<protein>
    <submittedName>
        <fullName evidence="1">Uncharacterized protein</fullName>
    </submittedName>
</protein>
<evidence type="ECO:0000313" key="1">
    <source>
        <dbReference type="EMBL" id="KAJ8680505.1"/>
    </source>
</evidence>
<dbReference type="Proteomes" id="UP001239111">
    <property type="component" value="Chromosome 2"/>
</dbReference>
<accession>A0ACC2PFG5</accession>
<organism evidence="1 2">
    <name type="scientific">Eretmocerus hayati</name>
    <dbReference type="NCBI Taxonomy" id="131215"/>
    <lineage>
        <taxon>Eukaryota</taxon>
        <taxon>Metazoa</taxon>
        <taxon>Ecdysozoa</taxon>
        <taxon>Arthropoda</taxon>
        <taxon>Hexapoda</taxon>
        <taxon>Insecta</taxon>
        <taxon>Pterygota</taxon>
        <taxon>Neoptera</taxon>
        <taxon>Endopterygota</taxon>
        <taxon>Hymenoptera</taxon>
        <taxon>Apocrita</taxon>
        <taxon>Proctotrupomorpha</taxon>
        <taxon>Chalcidoidea</taxon>
        <taxon>Aphelinidae</taxon>
        <taxon>Aphelininae</taxon>
        <taxon>Eretmocerus</taxon>
    </lineage>
</organism>
<name>A0ACC2PFG5_9HYME</name>
<dbReference type="EMBL" id="CM056742">
    <property type="protein sequence ID" value="KAJ8680505.1"/>
    <property type="molecule type" value="Genomic_DNA"/>
</dbReference>
<evidence type="ECO:0000313" key="2">
    <source>
        <dbReference type="Proteomes" id="UP001239111"/>
    </source>
</evidence>
<sequence>MKTLKDRRPQKDYRKHFELYKGLRSEHGHILWTLDYDFLNQNQPDYFEQWNILAPLVIEYAQERGKFCPTFPAVIEAGKGYIVALLCLSRLFTTVNRKRTADGVPLFGFTIDDNVKAFILRCGSVQEFIDFKDLRNLHSIETRRPVGPFITFIGDLGNDGTIVPQIQQVENDPDAVLDDAVDDPEVFPDDVQVVVTINGFDFKIDSNRLFDAIVYCYKAFSILSIPFPVESARVWTFLYHTLFKDELKNPKTYNNVGECIDIINAKLRAVSS</sequence>
<reference evidence="1" key="1">
    <citation type="submission" date="2023-04" db="EMBL/GenBank/DDBJ databases">
        <title>A chromosome-level genome assembly of the parasitoid wasp Eretmocerus hayati.</title>
        <authorList>
            <person name="Zhong Y."/>
            <person name="Liu S."/>
            <person name="Liu Y."/>
        </authorList>
    </citation>
    <scope>NUCLEOTIDE SEQUENCE</scope>
    <source>
        <strain evidence="1">ZJU_SS_LIU_2023</strain>
    </source>
</reference>
<gene>
    <name evidence="1" type="ORF">QAD02_016292</name>
</gene>
<comment type="caution">
    <text evidence="1">The sequence shown here is derived from an EMBL/GenBank/DDBJ whole genome shotgun (WGS) entry which is preliminary data.</text>
</comment>
<proteinExistence type="predicted"/>
<keyword evidence="2" id="KW-1185">Reference proteome</keyword>